<evidence type="ECO:0000256" key="2">
    <source>
        <dbReference type="SAM" id="MobiDB-lite"/>
    </source>
</evidence>
<dbReference type="AlphaFoldDB" id="E1QHL4"/>
<proteinExistence type="predicted"/>
<accession>E1QHL4</accession>
<protein>
    <recommendedName>
        <fullName evidence="3">CRISPR type III-associated protein domain-containing protein</fullName>
    </recommendedName>
</protein>
<organism evidence="4 5">
    <name type="scientific">Desulfarculus baarsii (strain ATCC 33931 / DSM 2075 / LMG 7858 / VKM B-1802 / 2st14)</name>
    <dbReference type="NCBI Taxonomy" id="644282"/>
    <lineage>
        <taxon>Bacteria</taxon>
        <taxon>Pseudomonadati</taxon>
        <taxon>Thermodesulfobacteriota</taxon>
        <taxon>Desulfarculia</taxon>
        <taxon>Desulfarculales</taxon>
        <taxon>Desulfarculaceae</taxon>
        <taxon>Desulfarculus</taxon>
    </lineage>
</organism>
<reference evidence="4 5" key="1">
    <citation type="journal article" date="2010" name="Stand. Genomic Sci.">
        <title>Complete genome sequence of Desulfarculus baarsii type strain (2st14).</title>
        <authorList>
            <person name="Sun H."/>
            <person name="Spring S."/>
            <person name="Lapidus A."/>
            <person name="Davenport K."/>
            <person name="Del Rio T.G."/>
            <person name="Tice H."/>
            <person name="Nolan M."/>
            <person name="Copeland A."/>
            <person name="Cheng J.F."/>
            <person name="Lucas S."/>
            <person name="Tapia R."/>
            <person name="Goodwin L."/>
            <person name="Pitluck S."/>
            <person name="Ivanova N."/>
            <person name="Pagani I."/>
            <person name="Mavromatis K."/>
            <person name="Ovchinnikova G."/>
            <person name="Pati A."/>
            <person name="Chen A."/>
            <person name="Palaniappan K."/>
            <person name="Hauser L."/>
            <person name="Chang Y.J."/>
            <person name="Jeffries C.D."/>
            <person name="Detter J.C."/>
            <person name="Han C."/>
            <person name="Rohde M."/>
            <person name="Brambilla E."/>
            <person name="Goker M."/>
            <person name="Woyke T."/>
            <person name="Bristow J."/>
            <person name="Eisen J.A."/>
            <person name="Markowitz V."/>
            <person name="Hugenholtz P."/>
            <person name="Kyrpides N.C."/>
            <person name="Klenk H.P."/>
            <person name="Land M."/>
        </authorList>
    </citation>
    <scope>NUCLEOTIDE SEQUENCE [LARGE SCALE GENOMIC DNA]</scope>
    <source>
        <strain evidence="5">ATCC 33931 / DSM 2075 / LMG 7858 / VKM B-1802 / 2st14</strain>
    </source>
</reference>
<dbReference type="RefSeq" id="WP_013258510.1">
    <property type="nucleotide sequence ID" value="NC_014365.1"/>
</dbReference>
<dbReference type="EMBL" id="CP002085">
    <property type="protein sequence ID" value="ADK85057.1"/>
    <property type="molecule type" value="Genomic_DNA"/>
</dbReference>
<dbReference type="KEGG" id="dbr:Deba_1689"/>
<keyword evidence="5" id="KW-1185">Reference proteome</keyword>
<name>E1QHL4_DESB2</name>
<feature type="compositionally biased region" description="Basic and acidic residues" evidence="2">
    <location>
        <begin position="100"/>
        <end position="112"/>
    </location>
</feature>
<dbReference type="eggNOG" id="COG1337">
    <property type="taxonomic scope" value="Bacteria"/>
</dbReference>
<keyword evidence="1" id="KW-0051">Antiviral defense</keyword>
<dbReference type="Proteomes" id="UP000009047">
    <property type="component" value="Chromosome"/>
</dbReference>
<dbReference type="CDD" id="cd09726">
    <property type="entry name" value="RAMP_I_III"/>
    <property type="match status" value="1"/>
</dbReference>
<feature type="region of interest" description="Disordered" evidence="2">
    <location>
        <begin position="91"/>
        <end position="117"/>
    </location>
</feature>
<dbReference type="Pfam" id="PF03787">
    <property type="entry name" value="RAMPs"/>
    <property type="match status" value="1"/>
</dbReference>
<evidence type="ECO:0000313" key="4">
    <source>
        <dbReference type="EMBL" id="ADK85057.1"/>
    </source>
</evidence>
<evidence type="ECO:0000259" key="3">
    <source>
        <dbReference type="Pfam" id="PF03787"/>
    </source>
</evidence>
<dbReference type="HOGENOM" id="CLU_028468_0_0_7"/>
<dbReference type="InterPro" id="IPR005537">
    <property type="entry name" value="RAMP_III_fam"/>
</dbReference>
<feature type="domain" description="CRISPR type III-associated protein" evidence="3">
    <location>
        <begin position="30"/>
        <end position="213"/>
    </location>
</feature>
<sequence length="620" mass="68143">MAKQRHEYRICLRLESPFASQGLNVAFLGVDTHLARDHAGKLIIPGALLRGVLRHTLLEMAGRMQAQPRAAQDPPPLFDEKKVCEWFGSASANPWPRSKNGQDEPAKPEPSADRFAPQRGLARVDDLVCGADEPARPGFLTRIQINHQSGSVETGALQVLEQPFALGAPVDFRGAMTFYGDDAEAKVFRQATETALGFIRALGGVKSAGFGFLAETACGDYAEALTKAATLELVNSQPTPAATPPSAAGPVVFDLRFKDPYLVDAELVALNIYQGREIVPGGVIKGCLARMLELAGESGWQGALQRMRLSHAVPLGPTGDRPRFEPPLTRYRDKAGQEGDLFDHANDFDGLSEEVWFAVDWKHDGDGSDYHVRTRTAMAPGAEMAAESQLFSYRLVKPEEKVLRFTALFAPEDEQNSTVVNTILATLCSGLDFVGKTGARATVTWRPEASAERQARPGGPDGKTWRVVLQTPAALFSPEKCRSDQSPEARALYLQYWRDLLTLWPKAGKLDEARFDFFAAQAWDGGYRAMRYPSSPGRYLPYILTQPGSVFLIAFADGDPAQQRALFAHLIRHGLPVYQAETWNVPEPWRACPYLPENGYGEIIADWEDVLRLRKVGGHA</sequence>
<evidence type="ECO:0000256" key="1">
    <source>
        <dbReference type="ARBA" id="ARBA00023118"/>
    </source>
</evidence>
<dbReference type="GO" id="GO:0051607">
    <property type="term" value="P:defense response to virus"/>
    <property type="evidence" value="ECO:0007669"/>
    <property type="project" value="UniProtKB-KW"/>
</dbReference>
<evidence type="ECO:0000313" key="5">
    <source>
        <dbReference type="Proteomes" id="UP000009047"/>
    </source>
</evidence>
<gene>
    <name evidence="4" type="ordered locus">Deba_1689</name>
</gene>
<dbReference type="STRING" id="644282.Deba_1689"/>